<dbReference type="InterPro" id="IPR020562">
    <property type="entry name" value="PRibGlycinamide_synth_N"/>
</dbReference>
<evidence type="ECO:0000256" key="1">
    <source>
        <dbReference type="ARBA" id="ARBA00001936"/>
    </source>
</evidence>
<gene>
    <name evidence="14 17" type="primary">purD</name>
    <name evidence="17" type="ORF">ENV60_05510</name>
</gene>
<dbReference type="InterPro" id="IPR011761">
    <property type="entry name" value="ATP-grasp"/>
</dbReference>
<dbReference type="SMART" id="SM01210">
    <property type="entry name" value="GARS_C"/>
    <property type="match status" value="1"/>
</dbReference>
<dbReference type="InterPro" id="IPR011054">
    <property type="entry name" value="Rudment_hybrid_motif"/>
</dbReference>
<dbReference type="EC" id="6.3.4.13" evidence="4 14"/>
<sequence>MNVLVVGGGGREHALVWKINKSKRVKNIYAAPGNPGIAKIATCVNILPTDINGLIRFAKEKNIDLTVVGPELPLSLGIVDEFNKNGLKIFGPTKLASRIESDKSFAREFMAQYGIPSPRFQIYDNASQALKYLKTDNKFPVVVKAAGLAGGKGVFIVNNKNEYEKIIDEILVQHKLGEAGKRIVVEEYLTGQECSIFALTDGLRILYLPSAQDHKRLYDRNRGPNTGGMGAYSPYPTNKQITEFIQEIIIQPTILCMHENGFPFKGVLYAGLILTPGGPKVLEFNCRFGDPETQAMIPLIENDIIDLFMGVVDNNFQDLEVRIKNLWSICVVLVSAGYPFDYKIGEEIQIKEPLDPDTILFHAGTKIEDGKLVTAGGRVLNVVCVADNLRVAKQKVYEEIKKIHFNGMFYRKDIGSSGMKKMKRRRKVR</sequence>
<dbReference type="PANTHER" id="PTHR43472">
    <property type="entry name" value="PHOSPHORIBOSYLAMINE--GLYCINE LIGASE"/>
    <property type="match status" value="1"/>
</dbReference>
<comment type="similarity">
    <text evidence="11 14">Belongs to the GARS family.</text>
</comment>
<reference evidence="17" key="1">
    <citation type="journal article" date="2020" name="mSystems">
        <title>Genome- and Community-Level Interaction Insights into Carbon Utilization and Element Cycling Functions of Hydrothermarchaeota in Hydrothermal Sediment.</title>
        <authorList>
            <person name="Zhou Z."/>
            <person name="Liu Y."/>
            <person name="Xu W."/>
            <person name="Pan J."/>
            <person name="Luo Z.H."/>
            <person name="Li M."/>
        </authorList>
    </citation>
    <scope>NUCLEOTIDE SEQUENCE [LARGE SCALE GENOMIC DNA]</scope>
    <source>
        <strain evidence="17">SpSt-774</strain>
    </source>
</reference>
<comment type="pathway">
    <text evidence="3 14">Purine metabolism; IMP biosynthesis via de novo pathway; N(1)-(5-phospho-D-ribosyl)glycinamide from 5-phospho-alpha-D-ribose 1-diphosphate: step 2/2.</text>
</comment>
<evidence type="ECO:0000256" key="7">
    <source>
        <dbReference type="ARBA" id="ARBA00022741"/>
    </source>
</evidence>
<dbReference type="SUPFAM" id="SSF51246">
    <property type="entry name" value="Rudiment single hybrid motif"/>
    <property type="match status" value="1"/>
</dbReference>
<dbReference type="InterPro" id="IPR037123">
    <property type="entry name" value="PRibGlycinamide_synth_C_sf"/>
</dbReference>
<keyword evidence="7 15" id="KW-0547">Nucleotide-binding</keyword>
<evidence type="ECO:0000256" key="3">
    <source>
        <dbReference type="ARBA" id="ARBA00005174"/>
    </source>
</evidence>
<evidence type="ECO:0000256" key="8">
    <source>
        <dbReference type="ARBA" id="ARBA00022755"/>
    </source>
</evidence>
<keyword evidence="9 15" id="KW-0067">ATP-binding</keyword>
<evidence type="ECO:0000256" key="10">
    <source>
        <dbReference type="ARBA" id="ARBA00023211"/>
    </source>
</evidence>
<evidence type="ECO:0000256" key="9">
    <source>
        <dbReference type="ARBA" id="ARBA00022840"/>
    </source>
</evidence>
<dbReference type="InterPro" id="IPR000115">
    <property type="entry name" value="PRibGlycinamide_synth"/>
</dbReference>
<dbReference type="EMBL" id="DTGZ01000100">
    <property type="protein sequence ID" value="HGV97735.1"/>
    <property type="molecule type" value="Genomic_DNA"/>
</dbReference>
<dbReference type="GO" id="GO:0046872">
    <property type="term" value="F:metal ion binding"/>
    <property type="evidence" value="ECO:0007669"/>
    <property type="project" value="UniProtKB-KW"/>
</dbReference>
<dbReference type="GO" id="GO:0004637">
    <property type="term" value="F:phosphoribosylamine-glycine ligase activity"/>
    <property type="evidence" value="ECO:0007669"/>
    <property type="project" value="UniProtKB-UniRule"/>
</dbReference>
<evidence type="ECO:0000313" key="17">
    <source>
        <dbReference type="EMBL" id="HGV97735.1"/>
    </source>
</evidence>
<dbReference type="InterPro" id="IPR020559">
    <property type="entry name" value="PRibGlycinamide_synth_CS"/>
</dbReference>
<evidence type="ECO:0000256" key="2">
    <source>
        <dbReference type="ARBA" id="ARBA00001946"/>
    </source>
</evidence>
<dbReference type="InterPro" id="IPR016185">
    <property type="entry name" value="PreATP-grasp_dom_sf"/>
</dbReference>
<dbReference type="Gene3D" id="3.40.50.20">
    <property type="match status" value="1"/>
</dbReference>
<dbReference type="FunFam" id="3.90.600.10:FF:000001">
    <property type="entry name" value="Trifunctional purine biosynthetic protein adenosine-3"/>
    <property type="match status" value="1"/>
</dbReference>
<evidence type="ECO:0000256" key="15">
    <source>
        <dbReference type="PROSITE-ProRule" id="PRU00409"/>
    </source>
</evidence>
<comment type="caution">
    <text evidence="17">The sequence shown here is derived from an EMBL/GenBank/DDBJ whole genome shotgun (WGS) entry which is preliminary data.</text>
</comment>
<dbReference type="HAMAP" id="MF_00138">
    <property type="entry name" value="GARS"/>
    <property type="match status" value="1"/>
</dbReference>
<keyword evidence="10" id="KW-0464">Manganese</keyword>
<dbReference type="GO" id="GO:0005524">
    <property type="term" value="F:ATP binding"/>
    <property type="evidence" value="ECO:0007669"/>
    <property type="project" value="UniProtKB-UniRule"/>
</dbReference>
<dbReference type="PROSITE" id="PS00184">
    <property type="entry name" value="GARS"/>
    <property type="match status" value="1"/>
</dbReference>
<accession>A0A7C4XEZ1</accession>
<dbReference type="GO" id="GO:0006189">
    <property type="term" value="P:'de novo' IMP biosynthetic process"/>
    <property type="evidence" value="ECO:0007669"/>
    <property type="project" value="UniProtKB-UniRule"/>
</dbReference>
<dbReference type="NCBIfam" id="TIGR00877">
    <property type="entry name" value="purD"/>
    <property type="match status" value="1"/>
</dbReference>
<keyword evidence="8 14" id="KW-0658">Purine biosynthesis</keyword>
<dbReference type="InterPro" id="IPR005479">
    <property type="entry name" value="CPAse_ATP-bd"/>
</dbReference>
<dbReference type="PANTHER" id="PTHR43472:SF1">
    <property type="entry name" value="PHOSPHORIBOSYLAMINE--GLYCINE LIGASE, CHLOROPLASTIC"/>
    <property type="match status" value="1"/>
</dbReference>
<comment type="cofactor">
    <cofactor evidence="2">
        <name>Mg(2+)</name>
        <dbReference type="ChEBI" id="CHEBI:18420"/>
    </cofactor>
</comment>
<dbReference type="Pfam" id="PF02843">
    <property type="entry name" value="GARS_C"/>
    <property type="match status" value="1"/>
</dbReference>
<dbReference type="UniPathway" id="UPA00074">
    <property type="reaction ID" value="UER00125"/>
</dbReference>
<dbReference type="PROSITE" id="PS50975">
    <property type="entry name" value="ATP_GRASP"/>
    <property type="match status" value="1"/>
</dbReference>
<evidence type="ECO:0000256" key="14">
    <source>
        <dbReference type="HAMAP-Rule" id="MF_00138"/>
    </source>
</evidence>
<dbReference type="Gene3D" id="3.30.1490.20">
    <property type="entry name" value="ATP-grasp fold, A domain"/>
    <property type="match status" value="1"/>
</dbReference>
<dbReference type="InterPro" id="IPR013815">
    <property type="entry name" value="ATP_grasp_subdomain_1"/>
</dbReference>
<feature type="domain" description="ATP-grasp" evidence="16">
    <location>
        <begin position="107"/>
        <end position="313"/>
    </location>
</feature>
<dbReference type="SUPFAM" id="SSF52440">
    <property type="entry name" value="PreATP-grasp domain"/>
    <property type="match status" value="1"/>
</dbReference>
<keyword evidence="6" id="KW-0479">Metal-binding</keyword>
<dbReference type="GO" id="GO:0009113">
    <property type="term" value="P:purine nucleobase biosynthetic process"/>
    <property type="evidence" value="ECO:0007669"/>
    <property type="project" value="InterPro"/>
</dbReference>
<dbReference type="FunFam" id="3.40.50.20:FF:000006">
    <property type="entry name" value="Phosphoribosylamine--glycine ligase, chloroplastic"/>
    <property type="match status" value="1"/>
</dbReference>
<dbReference type="InterPro" id="IPR020561">
    <property type="entry name" value="PRibGlycinamid_synth_ATP-grasp"/>
</dbReference>
<comment type="cofactor">
    <cofactor evidence="1">
        <name>Mn(2+)</name>
        <dbReference type="ChEBI" id="CHEBI:29035"/>
    </cofactor>
</comment>
<keyword evidence="5 14" id="KW-0436">Ligase</keyword>
<evidence type="ECO:0000256" key="5">
    <source>
        <dbReference type="ARBA" id="ARBA00022598"/>
    </source>
</evidence>
<evidence type="ECO:0000256" key="12">
    <source>
        <dbReference type="ARBA" id="ARBA00042242"/>
    </source>
</evidence>
<dbReference type="SUPFAM" id="SSF56059">
    <property type="entry name" value="Glutathione synthetase ATP-binding domain-like"/>
    <property type="match status" value="1"/>
</dbReference>
<protein>
    <recommendedName>
        <fullName evidence="4 14">Phosphoribosylamine--glycine ligase</fullName>
        <ecNumber evidence="4 14">6.3.4.13</ecNumber>
    </recommendedName>
    <alternativeName>
        <fullName evidence="14">GARS</fullName>
    </alternativeName>
    <alternativeName>
        <fullName evidence="12 14">Glycinamide ribonucleotide synthetase</fullName>
    </alternativeName>
    <alternativeName>
        <fullName evidence="13 14">Phosphoribosylglycinamide synthetase</fullName>
    </alternativeName>
</protein>
<dbReference type="Pfam" id="PF02844">
    <property type="entry name" value="GARS_N"/>
    <property type="match status" value="1"/>
</dbReference>
<evidence type="ECO:0000256" key="13">
    <source>
        <dbReference type="ARBA" id="ARBA00042864"/>
    </source>
</evidence>
<dbReference type="Pfam" id="PF01071">
    <property type="entry name" value="GARS_A"/>
    <property type="match status" value="1"/>
</dbReference>
<dbReference type="InterPro" id="IPR020560">
    <property type="entry name" value="PRibGlycinamide_synth_C-dom"/>
</dbReference>
<name>A0A7C4XEZ1_UNCW3</name>
<dbReference type="Gene3D" id="3.30.470.20">
    <property type="entry name" value="ATP-grasp fold, B domain"/>
    <property type="match status" value="1"/>
</dbReference>
<evidence type="ECO:0000256" key="6">
    <source>
        <dbReference type="ARBA" id="ARBA00022723"/>
    </source>
</evidence>
<dbReference type="AlphaFoldDB" id="A0A7C4XEZ1"/>
<proteinExistence type="inferred from homology"/>
<comment type="catalytic activity">
    <reaction evidence="14">
        <text>5-phospho-beta-D-ribosylamine + glycine + ATP = N(1)-(5-phospho-beta-D-ribosyl)glycinamide + ADP + phosphate + H(+)</text>
        <dbReference type="Rhea" id="RHEA:17453"/>
        <dbReference type="ChEBI" id="CHEBI:15378"/>
        <dbReference type="ChEBI" id="CHEBI:30616"/>
        <dbReference type="ChEBI" id="CHEBI:43474"/>
        <dbReference type="ChEBI" id="CHEBI:57305"/>
        <dbReference type="ChEBI" id="CHEBI:58681"/>
        <dbReference type="ChEBI" id="CHEBI:143788"/>
        <dbReference type="ChEBI" id="CHEBI:456216"/>
        <dbReference type="EC" id="6.3.4.13"/>
    </reaction>
</comment>
<dbReference type="PROSITE" id="PS00866">
    <property type="entry name" value="CPSASE_1"/>
    <property type="match status" value="1"/>
</dbReference>
<evidence type="ECO:0000259" key="16">
    <source>
        <dbReference type="PROSITE" id="PS50975"/>
    </source>
</evidence>
<organism evidence="17">
    <name type="scientific">candidate division WOR-3 bacterium</name>
    <dbReference type="NCBI Taxonomy" id="2052148"/>
    <lineage>
        <taxon>Bacteria</taxon>
        <taxon>Bacteria division WOR-3</taxon>
    </lineage>
</organism>
<evidence type="ECO:0000256" key="11">
    <source>
        <dbReference type="ARBA" id="ARBA00038345"/>
    </source>
</evidence>
<dbReference type="Gene3D" id="3.90.600.10">
    <property type="entry name" value="Phosphoribosylglycinamide synthetase, C-terminal domain"/>
    <property type="match status" value="1"/>
</dbReference>
<evidence type="ECO:0000256" key="4">
    <source>
        <dbReference type="ARBA" id="ARBA00013255"/>
    </source>
</evidence>
<dbReference type="SMART" id="SM01209">
    <property type="entry name" value="GARS_A"/>
    <property type="match status" value="1"/>
</dbReference>